<reference evidence="1 2" key="1">
    <citation type="journal article" date="2019" name="Nat. Med.">
        <title>A library of human gut bacterial isolates paired with longitudinal multiomics data enables mechanistic microbiome research.</title>
        <authorList>
            <person name="Poyet M."/>
            <person name="Groussin M."/>
            <person name="Gibbons S.M."/>
            <person name="Avila-Pacheco J."/>
            <person name="Jiang X."/>
            <person name="Kearney S.M."/>
            <person name="Perrotta A.R."/>
            <person name="Berdy B."/>
            <person name="Zhao S."/>
            <person name="Lieberman T.D."/>
            <person name="Swanson P.K."/>
            <person name="Smith M."/>
            <person name="Roesemann S."/>
            <person name="Alexander J.E."/>
            <person name="Rich S.A."/>
            <person name="Livny J."/>
            <person name="Vlamakis H."/>
            <person name="Clish C."/>
            <person name="Bullock K."/>
            <person name="Deik A."/>
            <person name="Scott J."/>
            <person name="Pierce K.A."/>
            <person name="Xavier R.J."/>
            <person name="Alm E.J."/>
        </authorList>
    </citation>
    <scope>NUCLEOTIDE SEQUENCE [LARGE SCALE GENOMIC DNA]</scope>
    <source>
        <strain evidence="1 2">BIOML-A14</strain>
    </source>
</reference>
<comment type="caution">
    <text evidence="1">The sequence shown here is derived from an EMBL/GenBank/DDBJ whole genome shotgun (WGS) entry which is preliminary data.</text>
</comment>
<dbReference type="Proteomes" id="UP000435985">
    <property type="component" value="Unassembled WGS sequence"/>
</dbReference>
<feature type="non-terminal residue" evidence="1">
    <location>
        <position position="1"/>
    </location>
</feature>
<organism evidence="1 2">
    <name type="scientific">Bacteroides ovatus</name>
    <dbReference type="NCBI Taxonomy" id="28116"/>
    <lineage>
        <taxon>Bacteria</taxon>
        <taxon>Pseudomonadati</taxon>
        <taxon>Bacteroidota</taxon>
        <taxon>Bacteroidia</taxon>
        <taxon>Bacteroidales</taxon>
        <taxon>Bacteroidaceae</taxon>
        <taxon>Bacteroides</taxon>
    </lineage>
</organism>
<sequence length="57" mass="6547">YFATHTVLTRSDMQSLCQFTHSMAARHIRRLKEEGSLQNIGIRTQPIYVPCPGHYGK</sequence>
<evidence type="ECO:0000313" key="1">
    <source>
        <dbReference type="EMBL" id="KAA4649512.1"/>
    </source>
</evidence>
<dbReference type="EMBL" id="VWFO01000545">
    <property type="protein sequence ID" value="KAA4649512.1"/>
    <property type="molecule type" value="Genomic_DNA"/>
</dbReference>
<keyword evidence="1" id="KW-0238">DNA-binding</keyword>
<dbReference type="AlphaFoldDB" id="A0A642C5K4"/>
<dbReference type="InterPro" id="IPR036388">
    <property type="entry name" value="WH-like_DNA-bd_sf"/>
</dbReference>
<gene>
    <name evidence="1" type="ORF">F3B98_31530</name>
</gene>
<proteinExistence type="predicted"/>
<evidence type="ECO:0000313" key="2">
    <source>
        <dbReference type="Proteomes" id="UP000435985"/>
    </source>
</evidence>
<dbReference type="GO" id="GO:0003677">
    <property type="term" value="F:DNA binding"/>
    <property type="evidence" value="ECO:0007669"/>
    <property type="project" value="UniProtKB-KW"/>
</dbReference>
<accession>A0A642C5K4</accession>
<name>A0A642C5K4_BACOV</name>
<protein>
    <submittedName>
        <fullName evidence="1">DNA-binding protein</fullName>
    </submittedName>
</protein>
<dbReference type="Gene3D" id="1.10.10.10">
    <property type="entry name" value="Winged helix-like DNA-binding domain superfamily/Winged helix DNA-binding domain"/>
    <property type="match status" value="1"/>
</dbReference>